<comment type="caution">
    <text evidence="1">The sequence shown here is derived from an EMBL/GenBank/DDBJ whole genome shotgun (WGS) entry which is preliminary data.</text>
</comment>
<gene>
    <name evidence="1" type="ORF">CBR_g40996</name>
</gene>
<reference evidence="1 2" key="1">
    <citation type="journal article" date="2018" name="Cell">
        <title>The Chara Genome: Secondary Complexity and Implications for Plant Terrestrialization.</title>
        <authorList>
            <person name="Nishiyama T."/>
            <person name="Sakayama H."/>
            <person name="Vries J.D."/>
            <person name="Buschmann H."/>
            <person name="Saint-Marcoux D."/>
            <person name="Ullrich K.K."/>
            <person name="Haas F.B."/>
            <person name="Vanderstraeten L."/>
            <person name="Becker D."/>
            <person name="Lang D."/>
            <person name="Vosolsobe S."/>
            <person name="Rombauts S."/>
            <person name="Wilhelmsson P.K.I."/>
            <person name="Janitza P."/>
            <person name="Kern R."/>
            <person name="Heyl A."/>
            <person name="Rumpler F."/>
            <person name="Villalobos L.I.A.C."/>
            <person name="Clay J.M."/>
            <person name="Skokan R."/>
            <person name="Toyoda A."/>
            <person name="Suzuki Y."/>
            <person name="Kagoshima H."/>
            <person name="Schijlen E."/>
            <person name="Tajeshwar N."/>
            <person name="Catarino B."/>
            <person name="Hetherington A.J."/>
            <person name="Saltykova A."/>
            <person name="Bonnot C."/>
            <person name="Breuninger H."/>
            <person name="Symeonidi A."/>
            <person name="Radhakrishnan G.V."/>
            <person name="Van Nieuwerburgh F."/>
            <person name="Deforce D."/>
            <person name="Chang C."/>
            <person name="Karol K.G."/>
            <person name="Hedrich R."/>
            <person name="Ulvskov P."/>
            <person name="Glockner G."/>
            <person name="Delwiche C.F."/>
            <person name="Petrasek J."/>
            <person name="Van de Peer Y."/>
            <person name="Friml J."/>
            <person name="Beilby M."/>
            <person name="Dolan L."/>
            <person name="Kohara Y."/>
            <person name="Sugano S."/>
            <person name="Fujiyama A."/>
            <person name="Delaux P.-M."/>
            <person name="Quint M."/>
            <person name="TheiBen G."/>
            <person name="Hagemann M."/>
            <person name="Harholt J."/>
            <person name="Dunand C."/>
            <person name="Zachgo S."/>
            <person name="Langdale J."/>
            <person name="Maumus F."/>
            <person name="Straeten D.V.D."/>
            <person name="Gould S.B."/>
            <person name="Rensing S.A."/>
        </authorList>
    </citation>
    <scope>NUCLEOTIDE SEQUENCE [LARGE SCALE GENOMIC DNA]</scope>
    <source>
        <strain evidence="1 2">S276</strain>
    </source>
</reference>
<evidence type="ECO:0000313" key="2">
    <source>
        <dbReference type="Proteomes" id="UP000265515"/>
    </source>
</evidence>
<name>A0A388LUU0_CHABU</name>
<dbReference type="Gramene" id="GBG86094">
    <property type="protein sequence ID" value="GBG86094"/>
    <property type="gene ID" value="CBR_g40996"/>
</dbReference>
<protein>
    <submittedName>
        <fullName evidence="1">Uncharacterized protein</fullName>
    </submittedName>
</protein>
<dbReference type="AlphaFoldDB" id="A0A388LUU0"/>
<evidence type="ECO:0000313" key="1">
    <source>
        <dbReference type="EMBL" id="GBG86094.1"/>
    </source>
</evidence>
<organism evidence="1 2">
    <name type="scientific">Chara braunii</name>
    <name type="common">Braun's stonewort</name>
    <dbReference type="NCBI Taxonomy" id="69332"/>
    <lineage>
        <taxon>Eukaryota</taxon>
        <taxon>Viridiplantae</taxon>
        <taxon>Streptophyta</taxon>
        <taxon>Charophyceae</taxon>
        <taxon>Charales</taxon>
        <taxon>Characeae</taxon>
        <taxon>Chara</taxon>
    </lineage>
</organism>
<proteinExistence type="predicted"/>
<accession>A0A388LUU0</accession>
<dbReference type="EMBL" id="BFEA01000547">
    <property type="protein sequence ID" value="GBG86094.1"/>
    <property type="molecule type" value="Genomic_DNA"/>
</dbReference>
<keyword evidence="2" id="KW-1185">Reference proteome</keyword>
<sequence>MINWYLPLDIIGDYNLLENRDGGLGYGSTDVHWKTFPRLEGISWELEEEGEEGSGIVGLPSLLGLRIVIVWQFAE</sequence>
<dbReference type="Proteomes" id="UP000265515">
    <property type="component" value="Unassembled WGS sequence"/>
</dbReference>